<organism evidence="2 3">
    <name type="scientific">Rhizodiscina lignyota</name>
    <dbReference type="NCBI Taxonomy" id="1504668"/>
    <lineage>
        <taxon>Eukaryota</taxon>
        <taxon>Fungi</taxon>
        <taxon>Dikarya</taxon>
        <taxon>Ascomycota</taxon>
        <taxon>Pezizomycotina</taxon>
        <taxon>Dothideomycetes</taxon>
        <taxon>Pleosporomycetidae</taxon>
        <taxon>Aulographales</taxon>
        <taxon>Rhizodiscinaceae</taxon>
        <taxon>Rhizodiscina</taxon>
    </lineage>
</organism>
<name>A0A9P4M725_9PEZI</name>
<dbReference type="EMBL" id="ML978129">
    <property type="protein sequence ID" value="KAF2096912.1"/>
    <property type="molecule type" value="Genomic_DNA"/>
</dbReference>
<dbReference type="PANTHER" id="PTHR21310:SF15">
    <property type="entry name" value="AMINOGLYCOSIDE PHOSPHOTRANSFERASE DOMAIN-CONTAINING PROTEIN"/>
    <property type="match status" value="1"/>
</dbReference>
<feature type="domain" description="Aminoglycoside phosphotransferase" evidence="1">
    <location>
        <begin position="114"/>
        <end position="324"/>
    </location>
</feature>
<dbReference type="SUPFAM" id="SSF56112">
    <property type="entry name" value="Protein kinase-like (PK-like)"/>
    <property type="match status" value="1"/>
</dbReference>
<dbReference type="GO" id="GO:0016301">
    <property type="term" value="F:kinase activity"/>
    <property type="evidence" value="ECO:0007669"/>
    <property type="project" value="UniProtKB-KW"/>
</dbReference>
<keyword evidence="2" id="KW-0418">Kinase</keyword>
<reference evidence="2" key="1">
    <citation type="journal article" date="2020" name="Stud. Mycol.">
        <title>101 Dothideomycetes genomes: a test case for predicting lifestyles and emergence of pathogens.</title>
        <authorList>
            <person name="Haridas S."/>
            <person name="Albert R."/>
            <person name="Binder M."/>
            <person name="Bloem J."/>
            <person name="Labutti K."/>
            <person name="Salamov A."/>
            <person name="Andreopoulos B."/>
            <person name="Baker S."/>
            <person name="Barry K."/>
            <person name="Bills G."/>
            <person name="Bluhm B."/>
            <person name="Cannon C."/>
            <person name="Castanera R."/>
            <person name="Culley D."/>
            <person name="Daum C."/>
            <person name="Ezra D."/>
            <person name="Gonzalez J."/>
            <person name="Henrissat B."/>
            <person name="Kuo A."/>
            <person name="Liang C."/>
            <person name="Lipzen A."/>
            <person name="Lutzoni F."/>
            <person name="Magnuson J."/>
            <person name="Mondo S."/>
            <person name="Nolan M."/>
            <person name="Ohm R."/>
            <person name="Pangilinan J."/>
            <person name="Park H.-J."/>
            <person name="Ramirez L."/>
            <person name="Alfaro M."/>
            <person name="Sun H."/>
            <person name="Tritt A."/>
            <person name="Yoshinaga Y."/>
            <person name="Zwiers L.-H."/>
            <person name="Turgeon B."/>
            <person name="Goodwin S."/>
            <person name="Spatafora J."/>
            <person name="Crous P."/>
            <person name="Grigoriev I."/>
        </authorList>
    </citation>
    <scope>NUCLEOTIDE SEQUENCE</scope>
    <source>
        <strain evidence="2">CBS 133067</strain>
    </source>
</reference>
<sequence>MASALSSSLHVSQVRREYNSASSLASTDPACAGLNTFTMVNKHINFNAIPDLAESVRLRLFAPNDNCDLHCFVINQPIFGGYNICYPIHFTDGVIWLVKIPATGTPDGFTEQDAAMLTTEARVMQLLRDKIPVPEIFAFDASFNSAIDVPYILMEYIDGTPLCHAWRDRSVPVEQLRERNCRTLQQLANAMLQLSEFEFMEGGSPQFNETGQLLTAVGPVWSELLAAAAQTTGNAGSTGKPKRFCRQHGPFKDAKSFFRAGSNHEPRDDRDRGFRMLIELFLDWIPDNPPGSLPFVLTHPDLNLQNVLVNEEGDLVGLIDWDGVRAVPRCLGNEAYPKWLLKDWNPLVYNWTEAGETENEGRQHNSPEELAFYRHIYESAIIENKTLLGSGHGTGSTTRSSLLLGTLYEAVESWSFGDETIIHGVFNKIRDAAEYEMNDEVENGKKEDNKAEMEGEYDEELFELHTILDAISQDGLKDRHLELLKRGFNYFMA</sequence>
<keyword evidence="2" id="KW-0808">Transferase</keyword>
<dbReference type="AlphaFoldDB" id="A0A9P4M725"/>
<protein>
    <submittedName>
        <fullName evidence="2">Kinase-like protein</fullName>
    </submittedName>
</protein>
<dbReference type="PANTHER" id="PTHR21310">
    <property type="entry name" value="AMINOGLYCOSIDE PHOSPHOTRANSFERASE-RELATED-RELATED"/>
    <property type="match status" value="1"/>
</dbReference>
<comment type="caution">
    <text evidence="2">The sequence shown here is derived from an EMBL/GenBank/DDBJ whole genome shotgun (WGS) entry which is preliminary data.</text>
</comment>
<proteinExistence type="predicted"/>
<keyword evidence="3" id="KW-1185">Reference proteome</keyword>
<evidence type="ECO:0000313" key="2">
    <source>
        <dbReference type="EMBL" id="KAF2096912.1"/>
    </source>
</evidence>
<gene>
    <name evidence="2" type="ORF">NA57DRAFT_58795</name>
</gene>
<dbReference type="Gene3D" id="3.90.1200.10">
    <property type="match status" value="1"/>
</dbReference>
<dbReference type="InterPro" id="IPR002575">
    <property type="entry name" value="Aminoglycoside_PTrfase"/>
</dbReference>
<accession>A0A9P4M725</accession>
<dbReference type="InterPro" id="IPR011009">
    <property type="entry name" value="Kinase-like_dom_sf"/>
</dbReference>
<dbReference type="Pfam" id="PF01636">
    <property type="entry name" value="APH"/>
    <property type="match status" value="1"/>
</dbReference>
<dbReference type="OrthoDB" id="10003767at2759"/>
<evidence type="ECO:0000259" key="1">
    <source>
        <dbReference type="Pfam" id="PF01636"/>
    </source>
</evidence>
<dbReference type="InterPro" id="IPR051678">
    <property type="entry name" value="AGP_Transferase"/>
</dbReference>
<dbReference type="Proteomes" id="UP000799772">
    <property type="component" value="Unassembled WGS sequence"/>
</dbReference>
<evidence type="ECO:0000313" key="3">
    <source>
        <dbReference type="Proteomes" id="UP000799772"/>
    </source>
</evidence>